<dbReference type="GO" id="GO:0004497">
    <property type="term" value="F:monooxygenase activity"/>
    <property type="evidence" value="ECO:0007669"/>
    <property type="project" value="UniProtKB-KW"/>
</dbReference>
<keyword evidence="3" id="KW-1185">Reference proteome</keyword>
<comment type="caution">
    <text evidence="2">The sequence shown here is derived from an EMBL/GenBank/DDBJ whole genome shotgun (WGS) entry which is preliminary data.</text>
</comment>
<keyword evidence="2" id="KW-0560">Oxidoreductase</keyword>
<evidence type="ECO:0000313" key="3">
    <source>
        <dbReference type="Proteomes" id="UP000267798"/>
    </source>
</evidence>
<dbReference type="Proteomes" id="UP000267798">
    <property type="component" value="Unassembled WGS sequence"/>
</dbReference>
<reference evidence="2 3" key="1">
    <citation type="submission" date="2018-09" db="EMBL/GenBank/DDBJ databases">
        <title>Paenibacillus aracenensis nov. sp. isolated from a cave in southern Spain.</title>
        <authorList>
            <person name="Jurado V."/>
            <person name="Gutierrez-Patricio S."/>
            <person name="Gonzalez-Pimentel J.L."/>
            <person name="Miller A.Z."/>
            <person name="Laiz L."/>
            <person name="Saiz-Jimenez C."/>
        </authorList>
    </citation>
    <scope>NUCLEOTIDE SEQUENCE [LARGE SCALE GENOMIC DNA]</scope>
    <source>
        <strain evidence="2 3">JCM 19203</strain>
    </source>
</reference>
<dbReference type="AlphaFoldDB" id="A0A3A6PTD4"/>
<dbReference type="InterPro" id="IPR011008">
    <property type="entry name" value="Dimeric_a/b-barrel"/>
</dbReference>
<dbReference type="InterPro" id="IPR007138">
    <property type="entry name" value="ABM_dom"/>
</dbReference>
<feature type="domain" description="ABM" evidence="1">
    <location>
        <begin position="4"/>
        <end position="92"/>
    </location>
</feature>
<dbReference type="Pfam" id="PF03992">
    <property type="entry name" value="ABM"/>
    <property type="match status" value="1"/>
</dbReference>
<dbReference type="RefSeq" id="WP_120109805.1">
    <property type="nucleotide sequence ID" value="NZ_QXQB01000002.1"/>
</dbReference>
<proteinExistence type="predicted"/>
<sequence>MSRFGMNVKFTAKPGERDRLVDILLEGEDAMQAMEECELYIVNVSDTEPDVIWVTEVWSSPEAHRSSLDHQDTKASIARAMPLIAGVEPTIIRPVGGKGLRF</sequence>
<keyword evidence="2" id="KW-0503">Monooxygenase</keyword>
<protein>
    <submittedName>
        <fullName evidence="2">Antibiotic biosynthesis monooxygenase</fullName>
    </submittedName>
</protein>
<name>A0A3A6PTD4_9BACL</name>
<organism evidence="2 3">
    <name type="scientific">Paenibacillus pinisoli</name>
    <dbReference type="NCBI Taxonomy" id="1276110"/>
    <lineage>
        <taxon>Bacteria</taxon>
        <taxon>Bacillati</taxon>
        <taxon>Bacillota</taxon>
        <taxon>Bacilli</taxon>
        <taxon>Bacillales</taxon>
        <taxon>Paenibacillaceae</taxon>
        <taxon>Paenibacillus</taxon>
    </lineage>
</organism>
<evidence type="ECO:0000313" key="2">
    <source>
        <dbReference type="EMBL" id="RJX39941.1"/>
    </source>
</evidence>
<dbReference type="EMBL" id="QXQB01000002">
    <property type="protein sequence ID" value="RJX39941.1"/>
    <property type="molecule type" value="Genomic_DNA"/>
</dbReference>
<dbReference type="PROSITE" id="PS51725">
    <property type="entry name" value="ABM"/>
    <property type="match status" value="1"/>
</dbReference>
<dbReference type="SUPFAM" id="SSF54909">
    <property type="entry name" value="Dimeric alpha+beta barrel"/>
    <property type="match status" value="1"/>
</dbReference>
<dbReference type="Gene3D" id="3.30.70.100">
    <property type="match status" value="1"/>
</dbReference>
<dbReference type="OrthoDB" id="165368at2"/>
<accession>A0A3A6PTD4</accession>
<gene>
    <name evidence="2" type="ORF">D3P09_11185</name>
</gene>
<evidence type="ECO:0000259" key="1">
    <source>
        <dbReference type="PROSITE" id="PS51725"/>
    </source>
</evidence>